<sequence>MSSILESAPAPPLVEYVCTLVGSILWGITCMQTFLYIVHHQTKDALWIKLLVAWLWFMDTAHTVVVARGFWVLVYKVHDPFILSQEYLYAGVFTGLVAFPTQLFFTYRVWRLSNKLTPIAIVLVVLAAAYQLGATIAFTAICLEHGPTAEIIFQIEKLPMSMWGVGAAEDVLISAALMWMLWRSREDRVFFRSTDQMLSRLSVLVVNTGLWTALVALFVIITMVVWPTVQIYVSLYFVLCPLYCNTLLANLNAREYVRGDDFYAPQSTPWPNSSNNISTYPPSRHVFKANLATTSDGRTVSRPAFAENPDISDKFKTQIQE</sequence>
<comment type="caution">
    <text evidence="3">The sequence shown here is derived from an EMBL/GenBank/DDBJ whole genome shotgun (WGS) entry which is preliminary data.</text>
</comment>
<feature type="transmembrane region" description="Helical" evidence="1">
    <location>
        <begin position="20"/>
        <end position="38"/>
    </location>
</feature>
<feature type="transmembrane region" description="Helical" evidence="1">
    <location>
        <begin position="87"/>
        <end position="107"/>
    </location>
</feature>
<gene>
    <name evidence="3" type="ORF">R3P38DRAFT_3133540</name>
</gene>
<feature type="transmembrane region" description="Helical" evidence="1">
    <location>
        <begin position="231"/>
        <end position="251"/>
    </location>
</feature>
<dbReference type="PANTHER" id="PTHR40465">
    <property type="entry name" value="CHROMOSOME 1, WHOLE GENOME SHOTGUN SEQUENCE"/>
    <property type="match status" value="1"/>
</dbReference>
<organism evidence="3 4">
    <name type="scientific">Favolaschia claudopus</name>
    <dbReference type="NCBI Taxonomy" id="2862362"/>
    <lineage>
        <taxon>Eukaryota</taxon>
        <taxon>Fungi</taxon>
        <taxon>Dikarya</taxon>
        <taxon>Basidiomycota</taxon>
        <taxon>Agaricomycotina</taxon>
        <taxon>Agaricomycetes</taxon>
        <taxon>Agaricomycetidae</taxon>
        <taxon>Agaricales</taxon>
        <taxon>Marasmiineae</taxon>
        <taxon>Mycenaceae</taxon>
        <taxon>Favolaschia</taxon>
    </lineage>
</organism>
<feature type="transmembrane region" description="Helical" evidence="1">
    <location>
        <begin position="203"/>
        <end position="225"/>
    </location>
</feature>
<accession>A0AAV9Z866</accession>
<protein>
    <recommendedName>
        <fullName evidence="2">DUF6534 domain-containing protein</fullName>
    </recommendedName>
</protein>
<keyword evidence="1" id="KW-0472">Membrane</keyword>
<feature type="transmembrane region" description="Helical" evidence="1">
    <location>
        <begin position="50"/>
        <end position="75"/>
    </location>
</feature>
<dbReference type="Proteomes" id="UP001362999">
    <property type="component" value="Unassembled WGS sequence"/>
</dbReference>
<dbReference type="PANTHER" id="PTHR40465:SF1">
    <property type="entry name" value="DUF6534 DOMAIN-CONTAINING PROTEIN"/>
    <property type="match status" value="1"/>
</dbReference>
<dbReference type="AlphaFoldDB" id="A0AAV9Z866"/>
<feature type="domain" description="DUF6534" evidence="2">
    <location>
        <begin position="167"/>
        <end position="256"/>
    </location>
</feature>
<dbReference type="EMBL" id="JAWWNJ010000185">
    <property type="protein sequence ID" value="KAK6974372.1"/>
    <property type="molecule type" value="Genomic_DNA"/>
</dbReference>
<evidence type="ECO:0000313" key="3">
    <source>
        <dbReference type="EMBL" id="KAK6974372.1"/>
    </source>
</evidence>
<reference evidence="3 4" key="1">
    <citation type="journal article" date="2024" name="J Genomics">
        <title>Draft genome sequencing and assembly of Favolaschia claudopus CIRM-BRFM 2984 isolated from oak limbs.</title>
        <authorList>
            <person name="Navarro D."/>
            <person name="Drula E."/>
            <person name="Chaduli D."/>
            <person name="Cazenave R."/>
            <person name="Ahrendt S."/>
            <person name="Wang J."/>
            <person name="Lipzen A."/>
            <person name="Daum C."/>
            <person name="Barry K."/>
            <person name="Grigoriev I.V."/>
            <person name="Favel A."/>
            <person name="Rosso M.N."/>
            <person name="Martin F."/>
        </authorList>
    </citation>
    <scope>NUCLEOTIDE SEQUENCE [LARGE SCALE GENOMIC DNA]</scope>
    <source>
        <strain evidence="3 4">CIRM-BRFM 2984</strain>
    </source>
</reference>
<keyword evidence="1" id="KW-1133">Transmembrane helix</keyword>
<evidence type="ECO:0000313" key="4">
    <source>
        <dbReference type="Proteomes" id="UP001362999"/>
    </source>
</evidence>
<proteinExistence type="predicted"/>
<feature type="transmembrane region" description="Helical" evidence="1">
    <location>
        <begin position="119"/>
        <end position="141"/>
    </location>
</feature>
<name>A0AAV9Z866_9AGAR</name>
<evidence type="ECO:0000256" key="1">
    <source>
        <dbReference type="SAM" id="Phobius"/>
    </source>
</evidence>
<dbReference type="InterPro" id="IPR045339">
    <property type="entry name" value="DUF6534"/>
</dbReference>
<keyword evidence="4" id="KW-1185">Reference proteome</keyword>
<keyword evidence="1" id="KW-0812">Transmembrane</keyword>
<feature type="transmembrane region" description="Helical" evidence="1">
    <location>
        <begin position="161"/>
        <end position="182"/>
    </location>
</feature>
<dbReference type="Pfam" id="PF20152">
    <property type="entry name" value="DUF6534"/>
    <property type="match status" value="1"/>
</dbReference>
<evidence type="ECO:0000259" key="2">
    <source>
        <dbReference type="Pfam" id="PF20152"/>
    </source>
</evidence>